<dbReference type="InterPro" id="IPR017438">
    <property type="entry name" value="ATP-NAD_kinase_N"/>
</dbReference>
<dbReference type="InterPro" id="IPR037607">
    <property type="entry name" value="DGK"/>
</dbReference>
<feature type="domain" description="DAGKc" evidence="1">
    <location>
        <begin position="8"/>
        <end position="145"/>
    </location>
</feature>
<evidence type="ECO:0000313" key="3">
    <source>
        <dbReference type="EMBL" id="CAF1573627.1"/>
    </source>
</evidence>
<reference evidence="3" key="1">
    <citation type="submission" date="2021-02" db="EMBL/GenBank/DDBJ databases">
        <authorList>
            <person name="Nowell W R."/>
        </authorList>
    </citation>
    <scope>NUCLEOTIDE SEQUENCE</scope>
</reference>
<sequence length="173" mass="19102">MQKTEEDADRVKMIAFINMKSGGLQGQQVFDALVAKLGEQNVYDLIKDHGPEIGLKQNRHQKNLRIIACGGDGTVGWILAALDKANMQYRDLVSVGIIPLGTGNDMARFLGMGRGYQGENLVPVMRALTEESTRLLDRWSIDVEPTSFTGDTNIKLPQPVFNNYMSFGADAQI</sequence>
<dbReference type="EMBL" id="CAJOBC010096112">
    <property type="protein sequence ID" value="CAF4437697.1"/>
    <property type="molecule type" value="Genomic_DNA"/>
</dbReference>
<dbReference type="Proteomes" id="UP000681722">
    <property type="component" value="Unassembled WGS sequence"/>
</dbReference>
<comment type="caution">
    <text evidence="3">The sequence shown here is derived from an EMBL/GenBank/DDBJ whole genome shotgun (WGS) entry which is preliminary data.</text>
</comment>
<organism evidence="3 6">
    <name type="scientific">Didymodactylos carnosus</name>
    <dbReference type="NCBI Taxonomy" id="1234261"/>
    <lineage>
        <taxon>Eukaryota</taxon>
        <taxon>Metazoa</taxon>
        <taxon>Spiralia</taxon>
        <taxon>Gnathifera</taxon>
        <taxon>Rotifera</taxon>
        <taxon>Eurotatoria</taxon>
        <taxon>Bdelloidea</taxon>
        <taxon>Philodinida</taxon>
        <taxon>Philodinidae</taxon>
        <taxon>Didymodactylos</taxon>
    </lineage>
</organism>
<keyword evidence="6" id="KW-1185">Reference proteome</keyword>
<protein>
    <recommendedName>
        <fullName evidence="1">DAGKc domain-containing protein</fullName>
    </recommendedName>
</protein>
<dbReference type="EMBL" id="CAJOBA010054514">
    <property type="protein sequence ID" value="CAF4275418.1"/>
    <property type="molecule type" value="Genomic_DNA"/>
</dbReference>
<dbReference type="GO" id="GO:0004143">
    <property type="term" value="F:ATP-dependent diacylglycerol kinase activity"/>
    <property type="evidence" value="ECO:0007669"/>
    <property type="project" value="InterPro"/>
</dbReference>
<dbReference type="Proteomes" id="UP000677228">
    <property type="component" value="Unassembled WGS sequence"/>
</dbReference>
<dbReference type="EMBL" id="CAJNOK010032565">
    <property type="protein sequence ID" value="CAF1485512.1"/>
    <property type="molecule type" value="Genomic_DNA"/>
</dbReference>
<dbReference type="InterPro" id="IPR001206">
    <property type="entry name" value="Diacylglycerol_kinase_cat_dom"/>
</dbReference>
<dbReference type="PROSITE" id="PS50146">
    <property type="entry name" value="DAGK"/>
    <property type="match status" value="1"/>
</dbReference>
<dbReference type="PANTHER" id="PTHR11255">
    <property type="entry name" value="DIACYLGLYCEROL KINASE"/>
    <property type="match status" value="1"/>
</dbReference>
<dbReference type="AlphaFoldDB" id="A0A815YT88"/>
<evidence type="ECO:0000313" key="2">
    <source>
        <dbReference type="EMBL" id="CAF1485512.1"/>
    </source>
</evidence>
<dbReference type="OrthoDB" id="242257at2759"/>
<dbReference type="GO" id="GO:0007165">
    <property type="term" value="P:signal transduction"/>
    <property type="evidence" value="ECO:0007669"/>
    <property type="project" value="InterPro"/>
</dbReference>
<dbReference type="Gene3D" id="3.40.50.10330">
    <property type="entry name" value="Probable inorganic polyphosphate/atp-NAD kinase, domain 1"/>
    <property type="match status" value="1"/>
</dbReference>
<evidence type="ECO:0000259" key="1">
    <source>
        <dbReference type="PROSITE" id="PS50146"/>
    </source>
</evidence>
<dbReference type="GO" id="GO:0016020">
    <property type="term" value="C:membrane"/>
    <property type="evidence" value="ECO:0007669"/>
    <property type="project" value="TreeGrafter"/>
</dbReference>
<dbReference type="Proteomes" id="UP000663829">
    <property type="component" value="Unassembled WGS sequence"/>
</dbReference>
<proteinExistence type="predicted"/>
<dbReference type="SUPFAM" id="SSF111331">
    <property type="entry name" value="NAD kinase/diacylglycerol kinase-like"/>
    <property type="match status" value="1"/>
</dbReference>
<evidence type="ECO:0000313" key="5">
    <source>
        <dbReference type="EMBL" id="CAF4437697.1"/>
    </source>
</evidence>
<accession>A0A815YT88</accession>
<dbReference type="Pfam" id="PF00781">
    <property type="entry name" value="DAGK_cat"/>
    <property type="match status" value="1"/>
</dbReference>
<dbReference type="InterPro" id="IPR016064">
    <property type="entry name" value="NAD/diacylglycerol_kinase_sf"/>
</dbReference>
<feature type="non-terminal residue" evidence="3">
    <location>
        <position position="1"/>
    </location>
</feature>
<dbReference type="EMBL" id="CAJNOQ010030256">
    <property type="protein sequence ID" value="CAF1573627.1"/>
    <property type="molecule type" value="Genomic_DNA"/>
</dbReference>
<evidence type="ECO:0000313" key="6">
    <source>
        <dbReference type="Proteomes" id="UP000663829"/>
    </source>
</evidence>
<evidence type="ECO:0000313" key="4">
    <source>
        <dbReference type="EMBL" id="CAF4275418.1"/>
    </source>
</evidence>
<name>A0A815YT88_9BILA</name>
<dbReference type="Proteomes" id="UP000682733">
    <property type="component" value="Unassembled WGS sequence"/>
</dbReference>
<dbReference type="SMART" id="SM00046">
    <property type="entry name" value="DAGKc"/>
    <property type="match status" value="1"/>
</dbReference>
<gene>
    <name evidence="3" type="ORF">GPM918_LOCUS40567</name>
    <name evidence="2" type="ORF">OVA965_LOCUS36258</name>
    <name evidence="5" type="ORF">SRO942_LOCUS41522</name>
    <name evidence="4" type="ORF">TMI583_LOCUS37264</name>
</gene>